<keyword evidence="4" id="KW-1185">Reference proteome</keyword>
<dbReference type="PROSITE" id="PS51257">
    <property type="entry name" value="PROKAR_LIPOPROTEIN"/>
    <property type="match status" value="1"/>
</dbReference>
<evidence type="ECO:0000313" key="3">
    <source>
        <dbReference type="EMBL" id="KAB2813967.1"/>
    </source>
</evidence>
<dbReference type="Pfam" id="PF13474">
    <property type="entry name" value="SnoaL_3"/>
    <property type="match status" value="1"/>
</dbReference>
<proteinExistence type="predicted"/>
<dbReference type="Proteomes" id="UP000468650">
    <property type="component" value="Unassembled WGS sequence"/>
</dbReference>
<dbReference type="InterPro" id="IPR037401">
    <property type="entry name" value="SnoaL-like"/>
</dbReference>
<dbReference type="OrthoDB" id="271716at2"/>
<reference evidence="3 4" key="1">
    <citation type="submission" date="2019-09" db="EMBL/GenBank/DDBJ databases">
        <title>Genomes of family Cryomorphaceae.</title>
        <authorList>
            <person name="Bowman J.P."/>
        </authorList>
    </citation>
    <scope>NUCLEOTIDE SEQUENCE [LARGE SCALE GENOMIC DNA]</scope>
    <source>
        <strain evidence="3 4">LMG 25704</strain>
    </source>
</reference>
<gene>
    <name evidence="3" type="ORF">F8C67_04600</name>
</gene>
<feature type="signal peptide" evidence="1">
    <location>
        <begin position="1"/>
        <end position="19"/>
    </location>
</feature>
<feature type="chain" id="PRO_5027041822" evidence="1">
    <location>
        <begin position="20"/>
        <end position="167"/>
    </location>
</feature>
<comment type="caution">
    <text evidence="3">The sequence shown here is derived from an EMBL/GenBank/DDBJ whole genome shotgun (WGS) entry which is preliminary data.</text>
</comment>
<name>A0A6N6RJQ6_9FLAO</name>
<dbReference type="InterPro" id="IPR032710">
    <property type="entry name" value="NTF2-like_dom_sf"/>
</dbReference>
<dbReference type="EMBL" id="WBVO01000002">
    <property type="protein sequence ID" value="KAB2813967.1"/>
    <property type="molecule type" value="Genomic_DNA"/>
</dbReference>
<dbReference type="RefSeq" id="WP_151666635.1">
    <property type="nucleotide sequence ID" value="NZ_WBVO01000002.1"/>
</dbReference>
<evidence type="ECO:0000256" key="1">
    <source>
        <dbReference type="SAM" id="SignalP"/>
    </source>
</evidence>
<dbReference type="Gene3D" id="3.10.450.50">
    <property type="match status" value="1"/>
</dbReference>
<dbReference type="SUPFAM" id="SSF54427">
    <property type="entry name" value="NTF2-like"/>
    <property type="match status" value="1"/>
</dbReference>
<sequence>MKYFMAVFLCALFTACDPAARVDLPQPKLGVDEVLDQWHQDAANADFEAYFSHFENEESIFMGTDETERWTIAEFRPWSKPYFDRGKAWSFEATDRWVYYNSDSTIAWFDEELATPNLGPSRGSGVLKLTPEGWKIAHYNLSIPIPNAIVGDVVRQIERANDSLSVE</sequence>
<dbReference type="AlphaFoldDB" id="A0A6N6RJQ6"/>
<keyword evidence="1" id="KW-0732">Signal</keyword>
<accession>A0A6N6RJQ6</accession>
<protein>
    <submittedName>
        <fullName evidence="3">Nuclear transport factor 2 family protein</fullName>
    </submittedName>
</protein>
<evidence type="ECO:0000259" key="2">
    <source>
        <dbReference type="Pfam" id="PF13474"/>
    </source>
</evidence>
<evidence type="ECO:0000313" key="4">
    <source>
        <dbReference type="Proteomes" id="UP000468650"/>
    </source>
</evidence>
<feature type="domain" description="SnoaL-like" evidence="2">
    <location>
        <begin position="31"/>
        <end position="146"/>
    </location>
</feature>
<organism evidence="3 4">
    <name type="scientific">Phaeocystidibacter luteus</name>
    <dbReference type="NCBI Taxonomy" id="911197"/>
    <lineage>
        <taxon>Bacteria</taxon>
        <taxon>Pseudomonadati</taxon>
        <taxon>Bacteroidota</taxon>
        <taxon>Flavobacteriia</taxon>
        <taxon>Flavobacteriales</taxon>
        <taxon>Phaeocystidibacteraceae</taxon>
        <taxon>Phaeocystidibacter</taxon>
    </lineage>
</organism>